<dbReference type="SUPFAM" id="SSF55031">
    <property type="entry name" value="Bacterial exopeptidase dimerisation domain"/>
    <property type="match status" value="1"/>
</dbReference>
<keyword evidence="1 4" id="KW-0378">Hydrolase</keyword>
<dbReference type="Gene3D" id="3.40.630.10">
    <property type="entry name" value="Zn peptidases"/>
    <property type="match status" value="1"/>
</dbReference>
<feature type="binding site" evidence="2">
    <location>
        <position position="366"/>
    </location>
    <ligand>
        <name>Mn(2+)</name>
        <dbReference type="ChEBI" id="CHEBI:29035"/>
        <label>2</label>
    </ligand>
</feature>
<feature type="binding site" evidence="2">
    <location>
        <position position="109"/>
    </location>
    <ligand>
        <name>Mn(2+)</name>
        <dbReference type="ChEBI" id="CHEBI:29035"/>
        <label>2</label>
    </ligand>
</feature>
<evidence type="ECO:0000256" key="1">
    <source>
        <dbReference type="ARBA" id="ARBA00022801"/>
    </source>
</evidence>
<dbReference type="Proteomes" id="UP000537592">
    <property type="component" value="Unassembled WGS sequence"/>
</dbReference>
<dbReference type="GO" id="GO:0046872">
    <property type="term" value="F:metal ion binding"/>
    <property type="evidence" value="ECO:0007669"/>
    <property type="project" value="UniProtKB-KW"/>
</dbReference>
<dbReference type="InterPro" id="IPR011650">
    <property type="entry name" value="Peptidase_M20_dimer"/>
</dbReference>
<organism evidence="4 5">
    <name type="scientific">Pseudochelatococcus contaminans</name>
    <dbReference type="NCBI Taxonomy" id="1538103"/>
    <lineage>
        <taxon>Bacteria</taxon>
        <taxon>Pseudomonadati</taxon>
        <taxon>Pseudomonadota</taxon>
        <taxon>Alphaproteobacteria</taxon>
        <taxon>Hyphomicrobiales</taxon>
        <taxon>Chelatococcaceae</taxon>
        <taxon>Pseudochelatococcus</taxon>
    </lineage>
</organism>
<dbReference type="Pfam" id="PF01546">
    <property type="entry name" value="Peptidase_M20"/>
    <property type="match status" value="1"/>
</dbReference>
<comment type="cofactor">
    <cofactor evidence="2">
        <name>Mn(2+)</name>
        <dbReference type="ChEBI" id="CHEBI:29035"/>
    </cofactor>
    <text evidence="2">The Mn(2+) ion enhances activity.</text>
</comment>
<dbReference type="Gene3D" id="3.30.70.360">
    <property type="match status" value="1"/>
</dbReference>
<evidence type="ECO:0000313" key="4">
    <source>
        <dbReference type="EMBL" id="MBB3809372.1"/>
    </source>
</evidence>
<dbReference type="PANTHER" id="PTHR11014:SF63">
    <property type="entry name" value="METALLOPEPTIDASE, PUTATIVE (AFU_ORTHOLOGUE AFUA_6G09600)-RELATED"/>
    <property type="match status" value="1"/>
</dbReference>
<comment type="caution">
    <text evidence="4">The sequence shown here is derived from an EMBL/GenBank/DDBJ whole genome shotgun (WGS) entry which is preliminary data.</text>
</comment>
<keyword evidence="2" id="KW-0479">Metal-binding</keyword>
<protein>
    <submittedName>
        <fullName evidence="4">Hippurate hydrolase</fullName>
        <ecNumber evidence="4">3.5.1.32</ecNumber>
    </submittedName>
</protein>
<feature type="binding site" evidence="2">
    <location>
        <position position="111"/>
    </location>
    <ligand>
        <name>Mn(2+)</name>
        <dbReference type="ChEBI" id="CHEBI:29035"/>
        <label>2</label>
    </ligand>
</feature>
<dbReference type="InterPro" id="IPR002933">
    <property type="entry name" value="Peptidase_M20"/>
</dbReference>
<dbReference type="PANTHER" id="PTHR11014">
    <property type="entry name" value="PEPTIDASE M20 FAMILY MEMBER"/>
    <property type="match status" value="1"/>
</dbReference>
<dbReference type="NCBIfam" id="TIGR01891">
    <property type="entry name" value="amidohydrolases"/>
    <property type="match status" value="1"/>
</dbReference>
<evidence type="ECO:0000256" key="2">
    <source>
        <dbReference type="PIRSR" id="PIRSR005962-1"/>
    </source>
</evidence>
<dbReference type="GO" id="GO:0047980">
    <property type="term" value="F:hippurate hydrolase activity"/>
    <property type="evidence" value="ECO:0007669"/>
    <property type="project" value="UniProtKB-EC"/>
</dbReference>
<dbReference type="PIRSF" id="PIRSF005962">
    <property type="entry name" value="Pept_M20D_amidohydro"/>
    <property type="match status" value="1"/>
</dbReference>
<dbReference type="EMBL" id="JACICC010000003">
    <property type="protein sequence ID" value="MBB3809372.1"/>
    <property type="molecule type" value="Genomic_DNA"/>
</dbReference>
<gene>
    <name evidence="4" type="ORF">FHS81_001454</name>
</gene>
<sequence length="394" mass="42319">MNKPSHGDDYANDITPAEIEEAVRWRRHLHARPELAFEEHETSAFVARELAGFGYEVHTGLGRTGVVGTLRKGSGSRTIGLRADMDALPILEATGVDYQSRVPGKMHACGHDGHTATLLAAARLIARTPFDGTVHLIFQPAEENEGGAREMIADGLLRLFPLDAAYGMHNWPGMDVGICAVREGPMMAASGTFEITVAGRGAHGAMPHQGADPVVAASAVVGALQTIASRNVPPIEAGVVSVTQIHGGDTWNVIPEAVVLRGTTRWFRDAVGEVVRERLHTLAASVAAGYGCRADVVHKDGYPATVNNDANVAVVRQVAARPEVGLRIAEFDLNTASEDFAFILREVPGAYFMLGGKREGENPNLHSPRFDFNDAIIPHGARFWRELVRVSLPA</sequence>
<dbReference type="SUPFAM" id="SSF53187">
    <property type="entry name" value="Zn-dependent exopeptidases"/>
    <property type="match status" value="1"/>
</dbReference>
<feature type="binding site" evidence="2">
    <location>
        <position position="143"/>
    </location>
    <ligand>
        <name>Mn(2+)</name>
        <dbReference type="ChEBI" id="CHEBI:29035"/>
        <label>2</label>
    </ligand>
</feature>
<dbReference type="RefSeq" id="WP_183751426.1">
    <property type="nucleotide sequence ID" value="NZ_JACICC010000003.1"/>
</dbReference>
<proteinExistence type="predicted"/>
<accession>A0A7W5Z418</accession>
<dbReference type="InterPro" id="IPR036264">
    <property type="entry name" value="Bact_exopeptidase_dim_dom"/>
</dbReference>
<reference evidence="4 5" key="1">
    <citation type="submission" date="2020-08" db="EMBL/GenBank/DDBJ databases">
        <title>Genomic Encyclopedia of Type Strains, Phase IV (KMG-IV): sequencing the most valuable type-strain genomes for metagenomic binning, comparative biology and taxonomic classification.</title>
        <authorList>
            <person name="Goeker M."/>
        </authorList>
    </citation>
    <scope>NUCLEOTIDE SEQUENCE [LARGE SCALE GENOMIC DNA]</scope>
    <source>
        <strain evidence="4 5">DSM 28760</strain>
    </source>
</reference>
<keyword evidence="2" id="KW-0464">Manganese</keyword>
<dbReference type="Pfam" id="PF07687">
    <property type="entry name" value="M20_dimer"/>
    <property type="match status" value="1"/>
</dbReference>
<dbReference type="AlphaFoldDB" id="A0A7W5Z418"/>
<dbReference type="GO" id="GO:0050118">
    <property type="term" value="F:N-acetyldiaminopimelate deacetylase activity"/>
    <property type="evidence" value="ECO:0007669"/>
    <property type="project" value="UniProtKB-ARBA"/>
</dbReference>
<dbReference type="GO" id="GO:0019877">
    <property type="term" value="P:diaminopimelate biosynthetic process"/>
    <property type="evidence" value="ECO:0007669"/>
    <property type="project" value="UniProtKB-ARBA"/>
</dbReference>
<evidence type="ECO:0000313" key="5">
    <source>
        <dbReference type="Proteomes" id="UP000537592"/>
    </source>
</evidence>
<feature type="binding site" evidence="2">
    <location>
        <position position="169"/>
    </location>
    <ligand>
        <name>Mn(2+)</name>
        <dbReference type="ChEBI" id="CHEBI:29035"/>
        <label>2</label>
    </ligand>
</feature>
<dbReference type="FunFam" id="3.30.70.360:FF:000001">
    <property type="entry name" value="N-acetyldiaminopimelate deacetylase"/>
    <property type="match status" value="1"/>
</dbReference>
<dbReference type="InterPro" id="IPR017439">
    <property type="entry name" value="Amidohydrolase"/>
</dbReference>
<name>A0A7W5Z418_9HYPH</name>
<dbReference type="CDD" id="cd05666">
    <property type="entry name" value="M20_Acy1-like"/>
    <property type="match status" value="1"/>
</dbReference>
<dbReference type="EC" id="3.5.1.32" evidence="4"/>
<evidence type="ECO:0000259" key="3">
    <source>
        <dbReference type="Pfam" id="PF07687"/>
    </source>
</evidence>
<keyword evidence="5" id="KW-1185">Reference proteome</keyword>
<feature type="domain" description="Peptidase M20 dimerisation" evidence="3">
    <location>
        <begin position="191"/>
        <end position="284"/>
    </location>
</feature>